<proteinExistence type="predicted"/>
<dbReference type="AlphaFoldDB" id="A0A8J4U1F3"/>
<dbReference type="Proteomes" id="UP000727407">
    <property type="component" value="Unassembled WGS sequence"/>
</dbReference>
<comment type="caution">
    <text evidence="1">The sequence shown here is derived from an EMBL/GenBank/DDBJ whole genome shotgun (WGS) entry which is preliminary data.</text>
</comment>
<gene>
    <name evidence="1" type="ORF">DAT39_019175</name>
</gene>
<feature type="non-terminal residue" evidence="1">
    <location>
        <position position="54"/>
    </location>
</feature>
<feature type="non-terminal residue" evidence="1">
    <location>
        <position position="1"/>
    </location>
</feature>
<evidence type="ECO:0000313" key="1">
    <source>
        <dbReference type="EMBL" id="KAF5891117.1"/>
    </source>
</evidence>
<reference evidence="1" key="1">
    <citation type="submission" date="2020-07" db="EMBL/GenBank/DDBJ databases">
        <title>Clarias magur genome sequencing, assembly and annotation.</title>
        <authorList>
            <person name="Kushwaha B."/>
            <person name="Kumar R."/>
            <person name="Das P."/>
            <person name="Joshi C.G."/>
            <person name="Kumar D."/>
            <person name="Nagpure N.S."/>
            <person name="Pandey M."/>
            <person name="Agarwal S."/>
            <person name="Srivastava S."/>
            <person name="Singh M."/>
            <person name="Sahoo L."/>
            <person name="Jayasankar P."/>
            <person name="Meher P.K."/>
            <person name="Koringa P.G."/>
            <person name="Iquebal M.A."/>
            <person name="Das S.P."/>
            <person name="Bit A."/>
            <person name="Patnaik S."/>
            <person name="Patel N."/>
            <person name="Shah T.M."/>
            <person name="Hinsu A."/>
            <person name="Jena J.K."/>
        </authorList>
    </citation>
    <scope>NUCLEOTIDE SEQUENCE</scope>
    <source>
        <strain evidence="1">CIFAMagur01</strain>
        <tissue evidence="1">Testis</tissue>
    </source>
</reference>
<sequence length="54" mass="6066">SPPREQASAVLSAAVKLTGTLILRHLNYLYELPYASQQSVRNVIRDTVSMITRH</sequence>
<accession>A0A8J4U1F3</accession>
<name>A0A8J4U1F3_CLAMG</name>
<evidence type="ECO:0000313" key="2">
    <source>
        <dbReference type="Proteomes" id="UP000727407"/>
    </source>
</evidence>
<dbReference type="EMBL" id="QNUK01000613">
    <property type="protein sequence ID" value="KAF5891117.1"/>
    <property type="molecule type" value="Genomic_DNA"/>
</dbReference>
<protein>
    <submittedName>
        <fullName evidence="1">Uncharacterized protein</fullName>
    </submittedName>
</protein>
<organism evidence="1 2">
    <name type="scientific">Clarias magur</name>
    <name type="common">Asian catfish</name>
    <name type="synonym">Macropteronotus magur</name>
    <dbReference type="NCBI Taxonomy" id="1594786"/>
    <lineage>
        <taxon>Eukaryota</taxon>
        <taxon>Metazoa</taxon>
        <taxon>Chordata</taxon>
        <taxon>Craniata</taxon>
        <taxon>Vertebrata</taxon>
        <taxon>Euteleostomi</taxon>
        <taxon>Actinopterygii</taxon>
        <taxon>Neopterygii</taxon>
        <taxon>Teleostei</taxon>
        <taxon>Ostariophysi</taxon>
        <taxon>Siluriformes</taxon>
        <taxon>Clariidae</taxon>
        <taxon>Clarias</taxon>
    </lineage>
</organism>
<keyword evidence="2" id="KW-1185">Reference proteome</keyword>